<dbReference type="Proteomes" id="UP001179280">
    <property type="component" value="Unassembled WGS sequence"/>
</dbReference>
<gene>
    <name evidence="1" type="ORF">JOC54_000228</name>
</gene>
<keyword evidence="2" id="KW-1185">Reference proteome</keyword>
<dbReference type="RefSeq" id="WP_204463762.1">
    <property type="nucleotide sequence ID" value="NZ_JAFBCV010000001.1"/>
</dbReference>
<reference evidence="1" key="1">
    <citation type="submission" date="2021-01" db="EMBL/GenBank/DDBJ databases">
        <title>Genomic Encyclopedia of Type Strains, Phase IV (KMG-IV): sequencing the most valuable type-strain genomes for metagenomic binning, comparative biology and taxonomic classification.</title>
        <authorList>
            <person name="Goeker M."/>
        </authorList>
    </citation>
    <scope>NUCLEOTIDE SEQUENCE</scope>
    <source>
        <strain evidence="1">DSM 21943</strain>
    </source>
</reference>
<protein>
    <submittedName>
        <fullName evidence="1">Uncharacterized protein</fullName>
    </submittedName>
</protein>
<evidence type="ECO:0000313" key="2">
    <source>
        <dbReference type="Proteomes" id="UP001179280"/>
    </source>
</evidence>
<comment type="caution">
    <text evidence="1">The sequence shown here is derived from an EMBL/GenBank/DDBJ whole genome shotgun (WGS) entry which is preliminary data.</text>
</comment>
<dbReference type="EMBL" id="JAFBCV010000001">
    <property type="protein sequence ID" value="MBM7836997.1"/>
    <property type="molecule type" value="Genomic_DNA"/>
</dbReference>
<accession>A0ABS2SRV3</accession>
<organism evidence="1 2">
    <name type="scientific">Shouchella xiaoxiensis</name>
    <dbReference type="NCBI Taxonomy" id="766895"/>
    <lineage>
        <taxon>Bacteria</taxon>
        <taxon>Bacillati</taxon>
        <taxon>Bacillota</taxon>
        <taxon>Bacilli</taxon>
        <taxon>Bacillales</taxon>
        <taxon>Bacillaceae</taxon>
        <taxon>Shouchella</taxon>
    </lineage>
</organism>
<evidence type="ECO:0000313" key="1">
    <source>
        <dbReference type="EMBL" id="MBM7836997.1"/>
    </source>
</evidence>
<proteinExistence type="predicted"/>
<name>A0ABS2SRV3_9BACI</name>
<sequence>MTRAMNQSDDVALSDEFTSSFIDEDVETDEGFHHFESGNGKFSMWFPSHFYVEEEAPFYVSKEHYELYNLFNRSSKEGELNKSITVRYLTDVDEEQAQLRFENILEEMGFNGIYDDDDEINSNGILKGKSTVTMENKETIISDPLENPANRYFAVIKSNQSDELLEVTYRIDCSEDSSCTIDSNEEESFFNNLVRNIVFRK</sequence>